<dbReference type="Pfam" id="PF00899">
    <property type="entry name" value="ThiF"/>
    <property type="match status" value="1"/>
</dbReference>
<dbReference type="InterPro" id="IPR035985">
    <property type="entry name" value="Ubiquitin-activating_enz"/>
</dbReference>
<dbReference type="SUPFAM" id="SSF69572">
    <property type="entry name" value="Activating enzymes of the ubiquitin-like proteins"/>
    <property type="match status" value="1"/>
</dbReference>
<comment type="caution">
    <text evidence="2">The sequence shown here is derived from an EMBL/GenBank/DDBJ whole genome shotgun (WGS) entry which is preliminary data.</text>
</comment>
<reference evidence="3" key="1">
    <citation type="journal article" date="2019" name="Int. J. Syst. Evol. Microbiol.">
        <title>The Global Catalogue of Microorganisms (GCM) 10K type strain sequencing project: providing services to taxonomists for standard genome sequencing and annotation.</title>
        <authorList>
            <consortium name="The Broad Institute Genomics Platform"/>
            <consortium name="The Broad Institute Genome Sequencing Center for Infectious Disease"/>
            <person name="Wu L."/>
            <person name="Ma J."/>
        </authorList>
    </citation>
    <scope>NUCLEOTIDE SEQUENCE [LARGE SCALE GENOMIC DNA]</scope>
    <source>
        <strain evidence="3">CGMCC 1.12966</strain>
    </source>
</reference>
<dbReference type="Proteomes" id="UP000620550">
    <property type="component" value="Unassembled WGS sequence"/>
</dbReference>
<name>A0ABQ3HTL7_9SPHI</name>
<dbReference type="InterPro" id="IPR000594">
    <property type="entry name" value="ThiF_NAD_FAD-bd"/>
</dbReference>
<dbReference type="PANTHER" id="PTHR10953">
    <property type="entry name" value="UBIQUITIN-ACTIVATING ENZYME E1"/>
    <property type="match status" value="1"/>
</dbReference>
<protein>
    <submittedName>
        <fullName evidence="2">Thiamine biosynthesis protein ThiF</fullName>
    </submittedName>
</protein>
<proteinExistence type="predicted"/>
<sequence length="238" mass="26574">MTQLTKDQIIRYKKQISLPEIGLTGQINIKQAKVLVIGAGGLGSPICLYLAGAGVGKLACIDFDRVEIHNLHRQIAHTEKTIGMPKVYSLVQKIQQLNSDIEFIPIQDRIDLDNAADYVRAYDVIVDGCDNFDTRYIVNEACFQQQKVLVYGSVLNFELQMAVFHHRGSKDLRAIFPEPPNPDDVPSCDLNGVLASTPGILALMMAQETLKIIAGLPCLHNQWLLMDTIAWEIKKLQF</sequence>
<accession>A0ABQ3HTL7</accession>
<evidence type="ECO:0000313" key="2">
    <source>
        <dbReference type="EMBL" id="GHE33587.1"/>
    </source>
</evidence>
<dbReference type="InterPro" id="IPR045886">
    <property type="entry name" value="ThiF/MoeB/HesA"/>
</dbReference>
<gene>
    <name evidence="2" type="primary">thiF</name>
    <name evidence="2" type="ORF">GCM10017764_15940</name>
</gene>
<organism evidence="2 3">
    <name type="scientific">Sphingobacterium griseoflavum</name>
    <dbReference type="NCBI Taxonomy" id="1474952"/>
    <lineage>
        <taxon>Bacteria</taxon>
        <taxon>Pseudomonadati</taxon>
        <taxon>Bacteroidota</taxon>
        <taxon>Sphingobacteriia</taxon>
        <taxon>Sphingobacteriales</taxon>
        <taxon>Sphingobacteriaceae</taxon>
        <taxon>Sphingobacterium</taxon>
    </lineage>
</organism>
<dbReference type="EMBL" id="BNAF01000005">
    <property type="protein sequence ID" value="GHE33587.1"/>
    <property type="molecule type" value="Genomic_DNA"/>
</dbReference>
<feature type="domain" description="THIF-type NAD/FAD binding fold" evidence="1">
    <location>
        <begin position="12"/>
        <end position="227"/>
    </location>
</feature>
<evidence type="ECO:0000313" key="3">
    <source>
        <dbReference type="Proteomes" id="UP000620550"/>
    </source>
</evidence>
<dbReference type="Gene3D" id="3.40.50.720">
    <property type="entry name" value="NAD(P)-binding Rossmann-like Domain"/>
    <property type="match status" value="1"/>
</dbReference>
<dbReference type="RefSeq" id="WP_189626118.1">
    <property type="nucleotide sequence ID" value="NZ_BNAF01000005.1"/>
</dbReference>
<dbReference type="PANTHER" id="PTHR10953:SF102">
    <property type="entry name" value="ADENYLYLTRANSFERASE AND SULFURTRANSFERASE MOCS3"/>
    <property type="match status" value="1"/>
</dbReference>
<keyword evidence="3" id="KW-1185">Reference proteome</keyword>
<dbReference type="CDD" id="cd00757">
    <property type="entry name" value="ThiF_MoeB_HesA_family"/>
    <property type="match status" value="1"/>
</dbReference>
<evidence type="ECO:0000259" key="1">
    <source>
        <dbReference type="Pfam" id="PF00899"/>
    </source>
</evidence>